<reference evidence="1 2" key="1">
    <citation type="submission" date="2005-07" db="EMBL/GenBank/DDBJ databases">
        <authorList>
            <person name="Mural R.J."/>
            <person name="Li P.W."/>
            <person name="Adams M.D."/>
            <person name="Amanatides P.G."/>
            <person name="Baden-Tillson H."/>
            <person name="Barnstead M."/>
            <person name="Chin S.H."/>
            <person name="Dew I."/>
            <person name="Evans C.A."/>
            <person name="Ferriera S."/>
            <person name="Flanigan M."/>
            <person name="Fosler C."/>
            <person name="Glodek A."/>
            <person name="Gu Z."/>
            <person name="Holt R.A."/>
            <person name="Jennings D."/>
            <person name="Kraft C.L."/>
            <person name="Lu F."/>
            <person name="Nguyen T."/>
            <person name="Nusskern D.R."/>
            <person name="Pfannkoch C.M."/>
            <person name="Sitter C."/>
            <person name="Sutton G.G."/>
            <person name="Venter J.C."/>
            <person name="Wang Z."/>
            <person name="Woodage T."/>
            <person name="Zheng X.H."/>
            <person name="Zhong F."/>
        </authorList>
    </citation>
    <scope>NUCLEOTIDE SEQUENCE [LARGE SCALE GENOMIC DNA]</scope>
    <source>
        <strain>BN</strain>
        <strain evidence="2">Sprague-Dawley</strain>
    </source>
</reference>
<name>A6HU49_RAT</name>
<dbReference type="EMBL" id="CH473951">
    <property type="protein sequence ID" value="EDM02412.1"/>
    <property type="molecule type" value="Genomic_DNA"/>
</dbReference>
<evidence type="ECO:0000313" key="1">
    <source>
        <dbReference type="EMBL" id="EDM02412.1"/>
    </source>
</evidence>
<sequence length="28" mass="3263">MFLYVPTSSFYFPFLFLTKSKKGSSPNK</sequence>
<gene>
    <name evidence="1" type="ORF">rCG_36934</name>
</gene>
<accession>A6HU49</accession>
<organism evidence="1 2">
    <name type="scientific">Rattus norvegicus</name>
    <name type="common">Rat</name>
    <dbReference type="NCBI Taxonomy" id="10116"/>
    <lineage>
        <taxon>Eukaryota</taxon>
        <taxon>Metazoa</taxon>
        <taxon>Chordata</taxon>
        <taxon>Craniata</taxon>
        <taxon>Vertebrata</taxon>
        <taxon>Euteleostomi</taxon>
        <taxon>Mammalia</taxon>
        <taxon>Eutheria</taxon>
        <taxon>Euarchontoglires</taxon>
        <taxon>Glires</taxon>
        <taxon>Rodentia</taxon>
        <taxon>Myomorpha</taxon>
        <taxon>Muroidea</taxon>
        <taxon>Muridae</taxon>
        <taxon>Murinae</taxon>
        <taxon>Rattus</taxon>
    </lineage>
</organism>
<evidence type="ECO:0000313" key="2">
    <source>
        <dbReference type="Proteomes" id="UP000234681"/>
    </source>
</evidence>
<proteinExistence type="predicted"/>
<dbReference type="Proteomes" id="UP000234681">
    <property type="component" value="Chromosome 15"/>
</dbReference>
<protein>
    <submittedName>
        <fullName evidence="1">RCG36934</fullName>
    </submittedName>
</protein>
<dbReference type="AlphaFoldDB" id="A6HU49"/>